<feature type="non-terminal residue" evidence="2">
    <location>
        <position position="1"/>
    </location>
</feature>
<accession>A0A9P8QBK3</accession>
<feature type="region of interest" description="Disordered" evidence="1">
    <location>
        <begin position="1"/>
        <end position="71"/>
    </location>
</feature>
<dbReference type="AlphaFoldDB" id="A0A9P8QBK3"/>
<comment type="caution">
    <text evidence="2">The sequence shown here is derived from an EMBL/GenBank/DDBJ whole genome shotgun (WGS) entry which is preliminary data.</text>
</comment>
<organism evidence="2 3">
    <name type="scientific">Wickerhamomyces pijperi</name>
    <name type="common">Yeast</name>
    <name type="synonym">Pichia pijperi</name>
    <dbReference type="NCBI Taxonomy" id="599730"/>
    <lineage>
        <taxon>Eukaryota</taxon>
        <taxon>Fungi</taxon>
        <taxon>Dikarya</taxon>
        <taxon>Ascomycota</taxon>
        <taxon>Saccharomycotina</taxon>
        <taxon>Saccharomycetes</taxon>
        <taxon>Phaffomycetales</taxon>
        <taxon>Wickerhamomycetaceae</taxon>
        <taxon>Wickerhamomyces</taxon>
    </lineage>
</organism>
<feature type="compositionally biased region" description="Basic and acidic residues" evidence="1">
    <location>
        <begin position="1"/>
        <end position="26"/>
    </location>
</feature>
<gene>
    <name evidence="2" type="ORF">WICPIJ_002507</name>
</gene>
<reference evidence="2" key="2">
    <citation type="submission" date="2021-01" db="EMBL/GenBank/DDBJ databases">
        <authorList>
            <person name="Schikora-Tamarit M.A."/>
        </authorList>
    </citation>
    <scope>NUCLEOTIDE SEQUENCE</scope>
    <source>
        <strain evidence="2">CBS2887</strain>
    </source>
</reference>
<evidence type="ECO:0000256" key="1">
    <source>
        <dbReference type="SAM" id="MobiDB-lite"/>
    </source>
</evidence>
<keyword evidence="3" id="KW-1185">Reference proteome</keyword>
<evidence type="ECO:0000313" key="3">
    <source>
        <dbReference type="Proteomes" id="UP000774326"/>
    </source>
</evidence>
<feature type="compositionally biased region" description="Basic and acidic residues" evidence="1">
    <location>
        <begin position="36"/>
        <end position="71"/>
    </location>
</feature>
<dbReference type="Proteomes" id="UP000774326">
    <property type="component" value="Unassembled WGS sequence"/>
</dbReference>
<evidence type="ECO:0000313" key="2">
    <source>
        <dbReference type="EMBL" id="KAH3686517.1"/>
    </source>
</evidence>
<proteinExistence type="predicted"/>
<dbReference type="EMBL" id="JAEUBG010001369">
    <property type="protein sequence ID" value="KAH3686517.1"/>
    <property type="molecule type" value="Genomic_DNA"/>
</dbReference>
<protein>
    <submittedName>
        <fullName evidence="2">Uncharacterized protein</fullName>
    </submittedName>
</protein>
<sequence>HHDDLHDVRGAHDDARDDVHDVHDGQHPQFQILEQPQKKEGEEDDQSHVHDDRGDDDDHHRLTSCPREDHRWPTQHQPLLYLICLRAVVEIVAEKCSLVEEQMVSSWMNLKVFPIAIGLLRC</sequence>
<reference evidence="2" key="1">
    <citation type="journal article" date="2021" name="Open Biol.">
        <title>Shared evolutionary footprints suggest mitochondrial oxidative damage underlies multiple complex I losses in fungi.</title>
        <authorList>
            <person name="Schikora-Tamarit M.A."/>
            <person name="Marcet-Houben M."/>
            <person name="Nosek J."/>
            <person name="Gabaldon T."/>
        </authorList>
    </citation>
    <scope>NUCLEOTIDE SEQUENCE</scope>
    <source>
        <strain evidence="2">CBS2887</strain>
    </source>
</reference>
<name>A0A9P8QBK3_WICPI</name>